<sequence length="348" mass="40297">MEMKKMFKKDELESIVLDYMEEENIPGLALGLVKDRKILYTNGFGVKNINKDEKITEETIFHMASISKTFVATAIMQLYERGKLDIYKPVIDYIPYFKLADKRYKEITIQQMLSHLSGMPDVEDYEWDNPQYDDNALERYVKSLDDIKLMWEPGEKFSYSNITYEILGDIISKVSGMTFEKYMKENILNPLEMNNSTYLKQDVPKGSLVSPHIRNKSGEIEVSNIFPYNRIHGPSSTLYSNALEICNYIIAYMNKGRYNGKEIFKEETYLKMIKPYKEIGRGNKKIGLGWFIENNGEDKDIKIMHSGEDIGFRSNLIIQPEAGKAIIVMSNYRCRGISAFSKTILDII</sequence>
<dbReference type="InterPro" id="IPR012338">
    <property type="entry name" value="Beta-lactam/transpept-like"/>
</dbReference>
<comment type="caution">
    <text evidence="2">The sequence shown here is derived from an EMBL/GenBank/DDBJ whole genome shotgun (WGS) entry which is preliminary data.</text>
</comment>
<gene>
    <name evidence="2" type="ORF">FYJ27_08160</name>
</gene>
<dbReference type="EMBL" id="VULR01000010">
    <property type="protein sequence ID" value="MSS43698.1"/>
    <property type="molecule type" value="Genomic_DNA"/>
</dbReference>
<dbReference type="InterPro" id="IPR001466">
    <property type="entry name" value="Beta-lactam-related"/>
</dbReference>
<accession>A0A844FIE1</accession>
<dbReference type="PANTHER" id="PTHR46825:SF9">
    <property type="entry name" value="BETA-LACTAMASE-RELATED DOMAIN-CONTAINING PROTEIN"/>
    <property type="match status" value="1"/>
</dbReference>
<proteinExistence type="predicted"/>
<dbReference type="OrthoDB" id="9797709at2"/>
<feature type="domain" description="Beta-lactamase-related" evidence="1">
    <location>
        <begin position="13"/>
        <end position="331"/>
    </location>
</feature>
<organism evidence="2 3">
    <name type="scientific">Anaerosalibacter bizertensis</name>
    <dbReference type="NCBI Taxonomy" id="932217"/>
    <lineage>
        <taxon>Bacteria</taxon>
        <taxon>Bacillati</taxon>
        <taxon>Bacillota</taxon>
        <taxon>Tissierellia</taxon>
        <taxon>Tissierellales</taxon>
        <taxon>Sporanaerobacteraceae</taxon>
        <taxon>Anaerosalibacter</taxon>
    </lineage>
</organism>
<dbReference type="Gene3D" id="3.40.710.10">
    <property type="entry name" value="DD-peptidase/beta-lactamase superfamily"/>
    <property type="match status" value="1"/>
</dbReference>
<dbReference type="PANTHER" id="PTHR46825">
    <property type="entry name" value="D-ALANYL-D-ALANINE-CARBOXYPEPTIDASE/ENDOPEPTIDASE AMPH"/>
    <property type="match status" value="1"/>
</dbReference>
<evidence type="ECO:0000259" key="1">
    <source>
        <dbReference type="Pfam" id="PF00144"/>
    </source>
</evidence>
<dbReference type="Proteomes" id="UP000462760">
    <property type="component" value="Unassembled WGS sequence"/>
</dbReference>
<protein>
    <submittedName>
        <fullName evidence="2">Beta-lactamase family protein</fullName>
    </submittedName>
</protein>
<dbReference type="SUPFAM" id="SSF56601">
    <property type="entry name" value="beta-lactamase/transpeptidase-like"/>
    <property type="match status" value="1"/>
</dbReference>
<dbReference type="Pfam" id="PF00144">
    <property type="entry name" value="Beta-lactamase"/>
    <property type="match status" value="1"/>
</dbReference>
<name>A0A844FIE1_9FIRM</name>
<evidence type="ECO:0000313" key="3">
    <source>
        <dbReference type="Proteomes" id="UP000462760"/>
    </source>
</evidence>
<reference evidence="2 3" key="1">
    <citation type="submission" date="2019-08" db="EMBL/GenBank/DDBJ databases">
        <title>In-depth cultivation of the pig gut microbiome towards novel bacterial diversity and tailored functional studies.</title>
        <authorList>
            <person name="Wylensek D."/>
            <person name="Hitch T.C.A."/>
            <person name="Clavel T."/>
        </authorList>
    </citation>
    <scope>NUCLEOTIDE SEQUENCE [LARGE SCALE GENOMIC DNA]</scope>
    <source>
        <strain evidence="2 3">Med78-601-WT-4W-RMD-3</strain>
    </source>
</reference>
<evidence type="ECO:0000313" key="2">
    <source>
        <dbReference type="EMBL" id="MSS43698.1"/>
    </source>
</evidence>
<dbReference type="InterPro" id="IPR050491">
    <property type="entry name" value="AmpC-like"/>
</dbReference>
<dbReference type="AlphaFoldDB" id="A0A844FIE1"/>